<dbReference type="GeneID" id="4908534"/>
<accession>A3MXG7</accession>
<feature type="transmembrane region" description="Helical" evidence="1">
    <location>
        <begin position="218"/>
        <end position="236"/>
    </location>
</feature>
<keyword evidence="1" id="KW-0812">Transmembrane</keyword>
<dbReference type="RefSeq" id="WP_011850592.1">
    <property type="nucleotide sequence ID" value="NC_009073.1"/>
</dbReference>
<keyword evidence="3" id="KW-1185">Reference proteome</keyword>
<name>A3MXG7_PYRCJ</name>
<evidence type="ECO:0008006" key="4">
    <source>
        <dbReference type="Google" id="ProtNLM"/>
    </source>
</evidence>
<reference evidence="2" key="1">
    <citation type="submission" date="2007-02" db="EMBL/GenBank/DDBJ databases">
        <title>Complete sequence of Pyrobaculum calidifontis JCM 11548.</title>
        <authorList>
            <consortium name="US DOE Joint Genome Institute"/>
            <person name="Copeland A."/>
            <person name="Lucas S."/>
            <person name="Lapidus A."/>
            <person name="Barry K."/>
            <person name="Glavina del Rio T."/>
            <person name="Dalin E."/>
            <person name="Tice H."/>
            <person name="Pitluck S."/>
            <person name="Chain P."/>
            <person name="Malfatti S."/>
            <person name="Shin M."/>
            <person name="Vergez L."/>
            <person name="Schmutz J."/>
            <person name="Larimer F."/>
            <person name="Land M."/>
            <person name="Hauser L."/>
            <person name="Kyrpides N."/>
            <person name="Mikhailova N."/>
            <person name="Cozen A.E."/>
            <person name="Fitz-Gibbon S.T."/>
            <person name="House C.H."/>
            <person name="Saltikov C."/>
            <person name="Lowe T.M."/>
            <person name="Richardson P."/>
        </authorList>
    </citation>
    <scope>NUCLEOTIDE SEQUENCE [LARGE SCALE GENOMIC DNA]</scope>
    <source>
        <strain evidence="2">JCM 11548</strain>
    </source>
</reference>
<feature type="transmembrane region" description="Helical" evidence="1">
    <location>
        <begin position="9"/>
        <end position="28"/>
    </location>
</feature>
<gene>
    <name evidence="2" type="ordered locus">Pcal_1918</name>
</gene>
<dbReference type="EMBL" id="CP000561">
    <property type="protein sequence ID" value="ABO09334.1"/>
    <property type="molecule type" value="Genomic_DNA"/>
</dbReference>
<dbReference type="eggNOG" id="arCOG06025">
    <property type="taxonomic scope" value="Archaea"/>
</dbReference>
<dbReference type="AlphaFoldDB" id="A3MXG7"/>
<feature type="transmembrane region" description="Helical" evidence="1">
    <location>
        <begin position="34"/>
        <end position="52"/>
    </location>
</feature>
<dbReference type="Proteomes" id="UP000001431">
    <property type="component" value="Chromosome"/>
</dbReference>
<dbReference type="HOGENOM" id="CLU_1154382_0_0_2"/>
<feature type="transmembrane region" description="Helical" evidence="1">
    <location>
        <begin position="135"/>
        <end position="152"/>
    </location>
</feature>
<evidence type="ECO:0000256" key="1">
    <source>
        <dbReference type="SAM" id="Phobius"/>
    </source>
</evidence>
<feature type="transmembrane region" description="Helical" evidence="1">
    <location>
        <begin position="164"/>
        <end position="189"/>
    </location>
</feature>
<dbReference type="STRING" id="410359.Pcal_1918"/>
<evidence type="ECO:0000313" key="3">
    <source>
        <dbReference type="Proteomes" id="UP000001431"/>
    </source>
</evidence>
<keyword evidence="1" id="KW-0472">Membrane</keyword>
<protein>
    <recommendedName>
        <fullName evidence="4">UbiA prenyltransferase</fullName>
    </recommendedName>
</protein>
<dbReference type="OrthoDB" id="29062at2157"/>
<keyword evidence="1" id="KW-1133">Transmembrane helix</keyword>
<organism evidence="2 3">
    <name type="scientific">Pyrobaculum calidifontis (strain DSM 21063 / JCM 11548 / VA1)</name>
    <dbReference type="NCBI Taxonomy" id="410359"/>
    <lineage>
        <taxon>Archaea</taxon>
        <taxon>Thermoproteota</taxon>
        <taxon>Thermoprotei</taxon>
        <taxon>Thermoproteales</taxon>
        <taxon>Thermoproteaceae</taxon>
        <taxon>Pyrobaculum</taxon>
    </lineage>
</organism>
<evidence type="ECO:0000313" key="2">
    <source>
        <dbReference type="EMBL" id="ABO09334.1"/>
    </source>
</evidence>
<feature type="transmembrane region" description="Helical" evidence="1">
    <location>
        <begin position="107"/>
        <end position="123"/>
    </location>
</feature>
<sequence>MPRLIPREWTIVGVLTTDLAAALALGLPSDWWRALLAVFAFFVHLTTFSALFEQASRRAVSAPLLLANALPYIPALFNMPAPVLASLLALAAAVLLAAAGGRVRTPVGYVAGLALYSSLVMPMRALLGPPAPGEYAVYAAYVSYFTSFALYVESRLAFRSLDPTAPLLLWLPSAAYVAALNPLTAVALAEPTYLLVDNYLRHKKVSTVDEIRRMGRRILASSLLFTALLIAAYKAGSRLI</sequence>
<dbReference type="KEGG" id="pcl:Pcal_1918"/>
<proteinExistence type="predicted"/>
<feature type="transmembrane region" description="Helical" evidence="1">
    <location>
        <begin position="83"/>
        <end position="100"/>
    </location>
</feature>